<dbReference type="OrthoDB" id="9778801at2"/>
<evidence type="ECO:0000313" key="1">
    <source>
        <dbReference type="EMBL" id="TDP86815.1"/>
    </source>
</evidence>
<comment type="caution">
    <text evidence="1">The sequence shown here is derived from an EMBL/GenBank/DDBJ whole genome shotgun (WGS) entry which is preliminary data.</text>
</comment>
<dbReference type="Pfam" id="PF07103">
    <property type="entry name" value="DUF1365"/>
    <property type="match status" value="1"/>
</dbReference>
<accession>A0A4R6RL34</accession>
<gene>
    <name evidence="1" type="ORF">EDD54_0699</name>
</gene>
<evidence type="ECO:0008006" key="3">
    <source>
        <dbReference type="Google" id="ProtNLM"/>
    </source>
</evidence>
<protein>
    <recommendedName>
        <fullName evidence="3">DUF1365 family protein</fullName>
    </recommendedName>
</protein>
<dbReference type="InterPro" id="IPR010775">
    <property type="entry name" value="DUF1365"/>
</dbReference>
<organism evidence="1 2">
    <name type="scientific">Oharaeibacter diazotrophicus</name>
    <dbReference type="NCBI Taxonomy" id="1920512"/>
    <lineage>
        <taxon>Bacteria</taxon>
        <taxon>Pseudomonadati</taxon>
        <taxon>Pseudomonadota</taxon>
        <taxon>Alphaproteobacteria</taxon>
        <taxon>Hyphomicrobiales</taxon>
        <taxon>Pleomorphomonadaceae</taxon>
        <taxon>Oharaeibacter</taxon>
    </lineage>
</organism>
<evidence type="ECO:0000313" key="2">
    <source>
        <dbReference type="Proteomes" id="UP000294547"/>
    </source>
</evidence>
<name>A0A4R6RL34_9HYPH</name>
<proteinExistence type="predicted"/>
<keyword evidence="2" id="KW-1185">Reference proteome</keyword>
<reference evidence="1 2" key="1">
    <citation type="submission" date="2019-03" db="EMBL/GenBank/DDBJ databases">
        <title>Genomic Encyclopedia of Type Strains, Phase IV (KMG-IV): sequencing the most valuable type-strain genomes for metagenomic binning, comparative biology and taxonomic classification.</title>
        <authorList>
            <person name="Goeker M."/>
        </authorList>
    </citation>
    <scope>NUCLEOTIDE SEQUENCE [LARGE SCALE GENOMIC DNA]</scope>
    <source>
        <strain evidence="1 2">DSM 102969</strain>
    </source>
</reference>
<dbReference type="EMBL" id="SNXY01000006">
    <property type="protein sequence ID" value="TDP86815.1"/>
    <property type="molecule type" value="Genomic_DNA"/>
</dbReference>
<dbReference type="Proteomes" id="UP000294547">
    <property type="component" value="Unassembled WGS sequence"/>
</dbReference>
<dbReference type="PANTHER" id="PTHR33973">
    <property type="entry name" value="OS07G0153300 PROTEIN"/>
    <property type="match status" value="1"/>
</dbReference>
<dbReference type="AlphaFoldDB" id="A0A4R6RL34"/>
<dbReference type="PANTHER" id="PTHR33973:SF4">
    <property type="entry name" value="OS07G0153300 PROTEIN"/>
    <property type="match status" value="1"/>
</dbReference>
<sequence>MSVRIPTTVAANGAPPATAVTLYEGSVMHQRLKPLAHRFTYRIASLLVDLDRLAEADAASRLFSVGRFNLYGFDPRDHGPRDGGDVRTHVDGLLAEAGLARPARVLLLCQPRVLGFVFDPLSVYFAYDDAGALTALVYEVRNTFGEHHCYVAPVAAGESDAAGVRQSRRKRFFVSPFMDMEQRYDFRVLPPGEGLRVRILECDRDGPTLAATFAGRAVPLSSAALVRLFAAMPFHTLKVVAGIHWEAARLWLKGAPLFRRGPRPLPASYGDAAP</sequence>
<dbReference type="RefSeq" id="WP_126536542.1">
    <property type="nucleotide sequence ID" value="NZ_BSPM01000008.1"/>
</dbReference>